<dbReference type="Pfam" id="PF02791">
    <property type="entry name" value="DDT"/>
    <property type="match status" value="1"/>
</dbReference>
<evidence type="ECO:0000313" key="6">
    <source>
        <dbReference type="EMBL" id="KAK4804146.1"/>
    </source>
</evidence>
<feature type="domain" description="WHIM1" evidence="5">
    <location>
        <begin position="224"/>
        <end position="254"/>
    </location>
</feature>
<dbReference type="PANTHER" id="PTHR14296:SF3">
    <property type="entry name" value="DIKAR, ISOFORM F"/>
    <property type="match status" value="1"/>
</dbReference>
<comment type="subcellular location">
    <subcellularLocation>
        <location evidence="1">Nucleus</location>
    </subcellularLocation>
</comment>
<dbReference type="InterPro" id="IPR028938">
    <property type="entry name" value="Rsf1-like"/>
</dbReference>
<organism evidence="6 7">
    <name type="scientific">Trapa natans</name>
    <name type="common">Water chestnut</name>
    <dbReference type="NCBI Taxonomy" id="22666"/>
    <lineage>
        <taxon>Eukaryota</taxon>
        <taxon>Viridiplantae</taxon>
        <taxon>Streptophyta</taxon>
        <taxon>Embryophyta</taxon>
        <taxon>Tracheophyta</taxon>
        <taxon>Spermatophyta</taxon>
        <taxon>Magnoliopsida</taxon>
        <taxon>eudicotyledons</taxon>
        <taxon>Gunneridae</taxon>
        <taxon>Pentapetalae</taxon>
        <taxon>rosids</taxon>
        <taxon>malvids</taxon>
        <taxon>Myrtales</taxon>
        <taxon>Lythraceae</taxon>
        <taxon>Trapa</taxon>
    </lineage>
</organism>
<feature type="region of interest" description="Disordered" evidence="3">
    <location>
        <begin position="73"/>
        <end position="114"/>
    </location>
</feature>
<dbReference type="GO" id="GO:0031213">
    <property type="term" value="C:RSF complex"/>
    <property type="evidence" value="ECO:0007669"/>
    <property type="project" value="InterPro"/>
</dbReference>
<protein>
    <recommendedName>
        <fullName evidence="8">DDT domain-containing protein DDR4</fullName>
    </recommendedName>
</protein>
<feature type="region of interest" description="Disordered" evidence="3">
    <location>
        <begin position="1"/>
        <end position="58"/>
    </location>
</feature>
<comment type="caution">
    <text evidence="6">The sequence shown here is derived from an EMBL/GenBank/DDBJ whole genome shotgun (WGS) entry which is preliminary data.</text>
</comment>
<dbReference type="InterPro" id="IPR028942">
    <property type="entry name" value="WHIM1_dom"/>
</dbReference>
<evidence type="ECO:0000256" key="1">
    <source>
        <dbReference type="ARBA" id="ARBA00004123"/>
    </source>
</evidence>
<dbReference type="EMBL" id="JAXQNO010000001">
    <property type="protein sequence ID" value="KAK4804146.1"/>
    <property type="molecule type" value="Genomic_DNA"/>
</dbReference>
<dbReference type="GO" id="GO:0006355">
    <property type="term" value="P:regulation of DNA-templated transcription"/>
    <property type="evidence" value="ECO:0007669"/>
    <property type="project" value="InterPro"/>
</dbReference>
<evidence type="ECO:0000259" key="5">
    <source>
        <dbReference type="Pfam" id="PF15612"/>
    </source>
</evidence>
<sequence length="503" mass="57004">MSLDSSSPIFGDRSTNGKPSPSKNPDESKEGIVYGDNGDAGSRGTQNGTSMFSISGRPTRACTVRAAARLQELHQPAAERQPKTAPKKERIVDEAEMSPPQQSGTRAVTKLVEPPPPAQLPRWRLRSMWELASVLNFLHVFRPLLNISVEFSAEELETALLTPNDTLGEIHIPILKAIPPIIRMAHTRDTWITVLCRKLRDWWHWAAEGELPIVASHGAEIELYKSLDPSVRVVILKALCDIRVEQEDTRNYIENSMKNGVQLSAFRKERIGGDTLYGVHYWYEDDPVVGHRLYREIRKPEVKKTKIRGSQVIPVVTYQWETLAANLDEFQDASEKLFTSNNRTEVSVGKKLKIDMLPEIEKVHKRKERLLKKQHREAFLLNNFKSVDGFAPGRSRRDRKPVTYTFDDYDRSINEAINIAKTKQSLPESITIREGFFKHEISTNGQGNGCICAPQYADLTAVSPNLPYFNDAEDNPGQLDRRYINYFQLCLLVLVLIGSLTLM</sequence>
<evidence type="ECO:0000313" key="7">
    <source>
        <dbReference type="Proteomes" id="UP001346149"/>
    </source>
</evidence>
<dbReference type="InterPro" id="IPR018501">
    <property type="entry name" value="DDT_dom"/>
</dbReference>
<evidence type="ECO:0008006" key="8">
    <source>
        <dbReference type="Google" id="ProtNLM"/>
    </source>
</evidence>
<evidence type="ECO:0000256" key="2">
    <source>
        <dbReference type="ARBA" id="ARBA00023242"/>
    </source>
</evidence>
<proteinExistence type="predicted"/>
<reference evidence="6 7" key="1">
    <citation type="journal article" date="2023" name="Hortic Res">
        <title>Pangenome of water caltrop reveals structural variations and asymmetric subgenome divergence after allopolyploidization.</title>
        <authorList>
            <person name="Zhang X."/>
            <person name="Chen Y."/>
            <person name="Wang L."/>
            <person name="Yuan Y."/>
            <person name="Fang M."/>
            <person name="Shi L."/>
            <person name="Lu R."/>
            <person name="Comes H.P."/>
            <person name="Ma Y."/>
            <person name="Chen Y."/>
            <person name="Huang G."/>
            <person name="Zhou Y."/>
            <person name="Zheng Z."/>
            <person name="Qiu Y."/>
        </authorList>
    </citation>
    <scope>NUCLEOTIDE SEQUENCE [LARGE SCALE GENOMIC DNA]</scope>
    <source>
        <strain evidence="6">F231</strain>
    </source>
</reference>
<feature type="compositionally biased region" description="Polar residues" evidence="3">
    <location>
        <begin position="43"/>
        <end position="53"/>
    </location>
</feature>
<name>A0AAN7MHX0_TRANT</name>
<dbReference type="PANTHER" id="PTHR14296">
    <property type="entry name" value="REMODELING AND SPACING FACTOR 1"/>
    <property type="match status" value="1"/>
</dbReference>
<accession>A0AAN7MHX0</accession>
<evidence type="ECO:0000259" key="4">
    <source>
        <dbReference type="Pfam" id="PF02791"/>
    </source>
</evidence>
<feature type="domain" description="DDT" evidence="4">
    <location>
        <begin position="133"/>
        <end position="178"/>
    </location>
</feature>
<dbReference type="Proteomes" id="UP001346149">
    <property type="component" value="Unassembled WGS sequence"/>
</dbReference>
<feature type="compositionally biased region" description="Polar residues" evidence="3">
    <location>
        <begin position="1"/>
        <end position="23"/>
    </location>
</feature>
<keyword evidence="2" id="KW-0539">Nucleus</keyword>
<dbReference type="Pfam" id="PF15612">
    <property type="entry name" value="WHIM1"/>
    <property type="match status" value="1"/>
</dbReference>
<keyword evidence="7" id="KW-1185">Reference proteome</keyword>
<dbReference type="AlphaFoldDB" id="A0AAN7MHX0"/>
<evidence type="ECO:0000256" key="3">
    <source>
        <dbReference type="SAM" id="MobiDB-lite"/>
    </source>
</evidence>
<feature type="compositionally biased region" description="Basic and acidic residues" evidence="3">
    <location>
        <begin position="80"/>
        <end position="93"/>
    </location>
</feature>
<gene>
    <name evidence="6" type="ORF">SAY86_003963</name>
</gene>